<gene>
    <name evidence="3" type="ORF">NRB56_57310</name>
</gene>
<keyword evidence="4" id="KW-1185">Reference proteome</keyword>
<dbReference type="PROSITE" id="PS51387">
    <property type="entry name" value="FAD_PCMH"/>
    <property type="match status" value="1"/>
</dbReference>
<evidence type="ECO:0000313" key="3">
    <source>
        <dbReference type="EMBL" id="MQY30133.1"/>
    </source>
</evidence>
<dbReference type="GO" id="GO:0016491">
    <property type="term" value="F:oxidoreductase activity"/>
    <property type="evidence" value="ECO:0007669"/>
    <property type="project" value="InterPro"/>
</dbReference>
<dbReference type="InterPro" id="IPR036318">
    <property type="entry name" value="FAD-bd_PCMH-like_sf"/>
</dbReference>
<dbReference type="SUPFAM" id="SSF56176">
    <property type="entry name" value="FAD-binding/transporter-associated domain-like"/>
    <property type="match status" value="2"/>
</dbReference>
<dbReference type="PANTHER" id="PTHR42659">
    <property type="entry name" value="XANTHINE DEHYDROGENASE SUBUNIT C-RELATED"/>
    <property type="match status" value="1"/>
</dbReference>
<feature type="compositionally biased region" description="Low complexity" evidence="1">
    <location>
        <begin position="187"/>
        <end position="197"/>
    </location>
</feature>
<organism evidence="3 4">
    <name type="scientific">Nocardia aurantia</name>
    <dbReference type="NCBI Taxonomy" id="2585199"/>
    <lineage>
        <taxon>Bacteria</taxon>
        <taxon>Bacillati</taxon>
        <taxon>Actinomycetota</taxon>
        <taxon>Actinomycetes</taxon>
        <taxon>Mycobacteriales</taxon>
        <taxon>Nocardiaceae</taxon>
        <taxon>Nocardia</taxon>
    </lineage>
</organism>
<dbReference type="InterPro" id="IPR002346">
    <property type="entry name" value="Mopterin_DH_FAD-bd"/>
</dbReference>
<dbReference type="GO" id="GO:0071949">
    <property type="term" value="F:FAD binding"/>
    <property type="evidence" value="ECO:0007669"/>
    <property type="project" value="InterPro"/>
</dbReference>
<protein>
    <recommendedName>
        <fullName evidence="2">FAD-binding PCMH-type domain-containing protein</fullName>
    </recommendedName>
</protein>
<evidence type="ECO:0000259" key="2">
    <source>
        <dbReference type="PROSITE" id="PS51387"/>
    </source>
</evidence>
<dbReference type="Proteomes" id="UP000431401">
    <property type="component" value="Unassembled WGS sequence"/>
</dbReference>
<dbReference type="RefSeq" id="WP_319943670.1">
    <property type="nucleotide sequence ID" value="NZ_WEGI01000013.1"/>
</dbReference>
<accession>A0A7K0DWH5</accession>
<reference evidence="3 4" key="1">
    <citation type="submission" date="2019-10" db="EMBL/GenBank/DDBJ databases">
        <title>Nocardia macrotermitis sp. nov. and Nocardia aurantia sp. nov., isolated from the gut of fungus growing-termite Macrotermes natalensis.</title>
        <authorList>
            <person name="Benndorf R."/>
            <person name="Schwitalla J."/>
            <person name="Martin K."/>
            <person name="De Beer W."/>
            <person name="Kaster A.-K."/>
            <person name="Vollmers J."/>
            <person name="Poulsen M."/>
            <person name="Beemelmanns C."/>
        </authorList>
    </citation>
    <scope>NUCLEOTIDE SEQUENCE [LARGE SCALE GENOMIC DNA]</scope>
    <source>
        <strain evidence="3 4">RB56</strain>
    </source>
</reference>
<sequence>MDLDTIREVIVARNRADLDALGPDSAVLAGGTWLFSEPQDRLDRLVDITALDWPALVVTAAGLEIAATCTLAELDEAAEAMTAMMGSPIAAASPGVTTSSGVPVAPSTAAADAALPMTTDIGQPPSGRVARPDAGTRSTAEAAERTDGGDSRSAPVESAKLFATRGADEVASRPGSADPRLVPGADGSRSAGALARPGRGGPLSQDAVPAESAERCDRGQGDVATAGSAEPGADSVRIPAEWVAVQLFPLACRALVASYKIRRAATVGGNVCLGLPAGAVLAALVALDGTALIWSPDGGERSIPLARFVIGPGQTVLRPGEVLRSIRLDAAKLRSRIAFRKVALAPLGRSGAVVMGRRDADGRCAITLSAATVRPVVLEFGSVPDDSELAATILDLDRGLWFDDPHGTPAWRRHVCTVLGRAVLADLGEVRS</sequence>
<dbReference type="EMBL" id="WEGI01000013">
    <property type="protein sequence ID" value="MQY30133.1"/>
    <property type="molecule type" value="Genomic_DNA"/>
</dbReference>
<proteinExistence type="predicted"/>
<comment type="caution">
    <text evidence="3">The sequence shown here is derived from an EMBL/GenBank/DDBJ whole genome shotgun (WGS) entry which is preliminary data.</text>
</comment>
<dbReference type="AlphaFoldDB" id="A0A7K0DWH5"/>
<dbReference type="InterPro" id="IPR016166">
    <property type="entry name" value="FAD-bd_PCMH"/>
</dbReference>
<feature type="region of interest" description="Disordered" evidence="1">
    <location>
        <begin position="115"/>
        <end position="232"/>
    </location>
</feature>
<feature type="domain" description="FAD-binding PCMH-type" evidence="2">
    <location>
        <begin position="154"/>
        <end position="333"/>
    </location>
</feature>
<dbReference type="PANTHER" id="PTHR42659:SF9">
    <property type="entry name" value="XANTHINE DEHYDROGENASE FAD-BINDING SUBUNIT XDHB-RELATED"/>
    <property type="match status" value="1"/>
</dbReference>
<dbReference type="Pfam" id="PF00941">
    <property type="entry name" value="FAD_binding_5"/>
    <property type="match status" value="1"/>
</dbReference>
<dbReference type="InterPro" id="IPR016169">
    <property type="entry name" value="FAD-bd_PCMH_sub2"/>
</dbReference>
<name>A0A7K0DWH5_9NOCA</name>
<dbReference type="InterPro" id="IPR051312">
    <property type="entry name" value="Diverse_Substr_Oxidored"/>
</dbReference>
<evidence type="ECO:0000256" key="1">
    <source>
        <dbReference type="SAM" id="MobiDB-lite"/>
    </source>
</evidence>
<evidence type="ECO:0000313" key="4">
    <source>
        <dbReference type="Proteomes" id="UP000431401"/>
    </source>
</evidence>
<dbReference type="Gene3D" id="3.30.465.10">
    <property type="match status" value="1"/>
</dbReference>